<organism evidence="1 2">
    <name type="scientific">Saccharomyces cerevisiae (strain AWRI1631)</name>
    <name type="common">Baker's yeast</name>
    <dbReference type="NCBI Taxonomy" id="545124"/>
    <lineage>
        <taxon>Eukaryota</taxon>
        <taxon>Fungi</taxon>
        <taxon>Dikarya</taxon>
        <taxon>Ascomycota</taxon>
        <taxon>Saccharomycotina</taxon>
        <taxon>Saccharomycetes</taxon>
        <taxon>Saccharomycetales</taxon>
        <taxon>Saccharomycetaceae</taxon>
        <taxon>Saccharomyces</taxon>
    </lineage>
</organism>
<accession>B5VM70</accession>
<proteinExistence type="predicted"/>
<sequence length="104" mass="10824">MPLAKYSLCLSNIISRAKFSSFVSFTCSVCDKLGANAIISSLVSSLVSLIFTLASSIPCFSHSPFSMPPDSILSIISSLGSSGIKFSFAFGSFFGLPLGLPVGT</sequence>
<protein>
    <submittedName>
        <fullName evidence="1">Uncharacterized protein</fullName>
    </submittedName>
</protein>
<reference evidence="1 2" key="1">
    <citation type="journal article" date="2008" name="FEMS Yeast Res.">
        <title>Comparative genome analysis of a Saccharomyces cerevisiae wine strain.</title>
        <authorList>
            <person name="Borneman A.R."/>
            <person name="Forgan A.H."/>
            <person name="Pretorius I.S."/>
            <person name="Chambers P.J."/>
        </authorList>
    </citation>
    <scope>NUCLEOTIDE SEQUENCE [LARGE SCALE GENOMIC DNA]</scope>
    <source>
        <strain evidence="1 2">AWRI1631</strain>
    </source>
</reference>
<evidence type="ECO:0000313" key="2">
    <source>
        <dbReference type="Proteomes" id="UP000008988"/>
    </source>
</evidence>
<dbReference type="AlphaFoldDB" id="B5VM70"/>
<evidence type="ECO:0000313" key="1">
    <source>
        <dbReference type="EMBL" id="EDZ70976.1"/>
    </source>
</evidence>
<dbReference type="EMBL" id="ABSV01001465">
    <property type="protein sequence ID" value="EDZ70976.1"/>
    <property type="molecule type" value="Genomic_DNA"/>
</dbReference>
<name>B5VM70_YEAS6</name>
<gene>
    <name evidence="1" type="ORF">AWRI1631_111370</name>
</gene>
<comment type="caution">
    <text evidence="1">The sequence shown here is derived from an EMBL/GenBank/DDBJ whole genome shotgun (WGS) entry which is preliminary data.</text>
</comment>
<dbReference type="Proteomes" id="UP000008988">
    <property type="component" value="Unassembled WGS sequence"/>
</dbReference>